<dbReference type="InterPro" id="IPR029033">
    <property type="entry name" value="His_PPase_superfam"/>
</dbReference>
<dbReference type="Gene3D" id="3.40.50.1240">
    <property type="entry name" value="Phosphoglycerate mutase-like"/>
    <property type="match status" value="1"/>
</dbReference>
<dbReference type="InterPro" id="IPR051710">
    <property type="entry name" value="Phosphatase_SH3-domain"/>
</dbReference>
<gene>
    <name evidence="1" type="ORF">SAY89_08755</name>
</gene>
<sequence>MNKKELMSSTLYLARHGNRLDFVYPEWFNTAPRKYDPPLSEDGKIQAQQLAQRLIKEKIDYIVSSPFLRAIQTAHIVAENLDLTIKLEAGLGEWHNQDWMSYSPEIHPREELEEIYPRIDWNYSSLLTPIYPESEIEMLTRMKKTGELLVNNFQGNLLLIGHSMTVLGITNGLLRENRAIKASVCSLTKIVNREGHWQLELETETSFLSEFDIKLSDGGGE</sequence>
<dbReference type="InterPro" id="IPR013078">
    <property type="entry name" value="His_Pase_superF_clade-1"/>
</dbReference>
<proteinExistence type="predicted"/>
<accession>A0AAF0ZG21</accession>
<dbReference type="PANTHER" id="PTHR16469:SF51">
    <property type="entry name" value="TRANSCRIPTION FACTOR TAU 55 KDA SUBUNIT"/>
    <property type="match status" value="1"/>
</dbReference>
<dbReference type="AlphaFoldDB" id="A0AAF0ZG21"/>
<dbReference type="Pfam" id="PF00300">
    <property type="entry name" value="His_Phos_1"/>
    <property type="match status" value="1"/>
</dbReference>
<dbReference type="GO" id="GO:0016787">
    <property type="term" value="F:hydrolase activity"/>
    <property type="evidence" value="ECO:0007669"/>
    <property type="project" value="UniProtKB-KW"/>
</dbReference>
<organism evidence="1">
    <name type="scientific">Cyanobacterium aponinum AL20115</name>
    <dbReference type="NCBI Taxonomy" id="3090662"/>
    <lineage>
        <taxon>Bacteria</taxon>
        <taxon>Bacillati</taxon>
        <taxon>Cyanobacteriota</taxon>
        <taxon>Cyanophyceae</taxon>
        <taxon>Oscillatoriophycideae</taxon>
        <taxon>Chroococcales</taxon>
        <taxon>Geminocystaceae</taxon>
        <taxon>Cyanobacterium</taxon>
    </lineage>
</organism>
<dbReference type="EC" id="3.1.3.-" evidence="1"/>
<dbReference type="SMART" id="SM00855">
    <property type="entry name" value="PGAM"/>
    <property type="match status" value="1"/>
</dbReference>
<protein>
    <submittedName>
        <fullName evidence="1">Histidine phosphatase family protein</fullName>
        <ecNumber evidence="1">3.1.3.-</ecNumber>
    </submittedName>
</protein>
<dbReference type="SUPFAM" id="SSF53254">
    <property type="entry name" value="Phosphoglycerate mutase-like"/>
    <property type="match status" value="1"/>
</dbReference>
<evidence type="ECO:0000313" key="1">
    <source>
        <dbReference type="EMBL" id="WPF90344.1"/>
    </source>
</evidence>
<dbReference type="CDD" id="cd07067">
    <property type="entry name" value="HP_PGM_like"/>
    <property type="match status" value="1"/>
</dbReference>
<dbReference type="EMBL" id="CP138348">
    <property type="protein sequence ID" value="WPF90344.1"/>
    <property type="molecule type" value="Genomic_DNA"/>
</dbReference>
<name>A0AAF0ZG21_9CHRO</name>
<dbReference type="PANTHER" id="PTHR16469">
    <property type="entry name" value="UBIQUITIN-ASSOCIATED AND SH3 DOMAIN-CONTAINING BA-RELATED"/>
    <property type="match status" value="1"/>
</dbReference>
<keyword evidence="1" id="KW-0378">Hydrolase</keyword>
<reference evidence="1" key="1">
    <citation type="submission" date="2023-11" db="EMBL/GenBank/DDBJ databases">
        <title>Genome sequence of Cyanobacterium aponinum BCRC AL20115.</title>
        <authorList>
            <person name="Chang H.-Y."/>
            <person name="Lin K.-M."/>
            <person name="Hsueh H.-T."/>
            <person name="Chu H.-A."/>
            <person name="Kuo C.-H."/>
        </authorList>
    </citation>
    <scope>NUCLEOTIDE SEQUENCE</scope>
    <source>
        <strain evidence="1">AL20115</strain>
    </source>
</reference>
<dbReference type="RefSeq" id="WP_241537572.1">
    <property type="nucleotide sequence ID" value="NZ_CP138348.1"/>
</dbReference>